<proteinExistence type="predicted"/>
<feature type="compositionally biased region" description="Basic residues" evidence="1">
    <location>
        <begin position="119"/>
        <end position="133"/>
    </location>
</feature>
<dbReference type="GO" id="GO:0006355">
    <property type="term" value="P:regulation of DNA-templated transcription"/>
    <property type="evidence" value="ECO:0007669"/>
    <property type="project" value="InterPro"/>
</dbReference>
<dbReference type="PROSITE" id="PS50805">
    <property type="entry name" value="KRAB"/>
    <property type="match status" value="1"/>
</dbReference>
<evidence type="ECO:0000256" key="1">
    <source>
        <dbReference type="SAM" id="MobiDB-lite"/>
    </source>
</evidence>
<dbReference type="CDD" id="cd07765">
    <property type="entry name" value="KRAB_A-box"/>
    <property type="match status" value="1"/>
</dbReference>
<keyword evidence="4" id="KW-1185">Reference proteome</keyword>
<dbReference type="OrthoDB" id="9892686at2759"/>
<feature type="region of interest" description="Disordered" evidence="1">
    <location>
        <begin position="111"/>
        <end position="146"/>
    </location>
</feature>
<name>A0A851NCS2_9GALL</name>
<feature type="non-terminal residue" evidence="3">
    <location>
        <position position="1"/>
    </location>
</feature>
<feature type="region of interest" description="Disordered" evidence="1">
    <location>
        <begin position="61"/>
        <end position="80"/>
    </location>
</feature>
<reference evidence="3" key="1">
    <citation type="submission" date="2019-09" db="EMBL/GenBank/DDBJ databases">
        <title>Bird 10,000 Genomes (B10K) Project - Family phase.</title>
        <authorList>
            <person name="Zhang G."/>
        </authorList>
    </citation>
    <scope>NUCLEOTIDE SEQUENCE</scope>
    <source>
        <strain evidence="3">B10K-DU-001-08</strain>
        <tissue evidence="3">Muscle</tissue>
    </source>
</reference>
<dbReference type="AlphaFoldDB" id="A0A851NCS2"/>
<accession>A0A851NCS2</accession>
<sequence>QEPVAFADVAVYFSREEWALLDPAQQELYRDVMLETYENVVSLAPKPVLISLLEGGEDPWIPDVHNREDMAGDHSPAGDGITNVKENLQESGMAQRQCRKISMERIRRAVQGGLEQGKHLKKPLGNHPGRRARKAVDGSKGQKQPE</sequence>
<dbReference type="InterPro" id="IPR001909">
    <property type="entry name" value="KRAB"/>
</dbReference>
<dbReference type="Proteomes" id="UP000613066">
    <property type="component" value="Unassembled WGS sequence"/>
</dbReference>
<feature type="non-terminal residue" evidence="3">
    <location>
        <position position="146"/>
    </location>
</feature>
<dbReference type="SMART" id="SM00349">
    <property type="entry name" value="KRAB"/>
    <property type="match status" value="1"/>
</dbReference>
<dbReference type="Pfam" id="PF01352">
    <property type="entry name" value="KRAB"/>
    <property type="match status" value="1"/>
</dbReference>
<protein>
    <submittedName>
        <fullName evidence="3">ZN707 protein</fullName>
    </submittedName>
</protein>
<dbReference type="InterPro" id="IPR036051">
    <property type="entry name" value="KRAB_dom_sf"/>
</dbReference>
<dbReference type="PANTHER" id="PTHR23232">
    <property type="entry name" value="KRAB DOMAIN C2H2 ZINC FINGER"/>
    <property type="match status" value="1"/>
</dbReference>
<dbReference type="EMBL" id="WBMW01000152">
    <property type="protein sequence ID" value="NXC37907.1"/>
    <property type="molecule type" value="Genomic_DNA"/>
</dbReference>
<dbReference type="InterPro" id="IPR050169">
    <property type="entry name" value="Krueppel_C2H2_ZnF"/>
</dbReference>
<organism evidence="3 4">
    <name type="scientific">Penelope pileata</name>
    <dbReference type="NCBI Taxonomy" id="1118817"/>
    <lineage>
        <taxon>Eukaryota</taxon>
        <taxon>Metazoa</taxon>
        <taxon>Chordata</taxon>
        <taxon>Craniata</taxon>
        <taxon>Vertebrata</taxon>
        <taxon>Euteleostomi</taxon>
        <taxon>Archelosauria</taxon>
        <taxon>Archosauria</taxon>
        <taxon>Dinosauria</taxon>
        <taxon>Saurischia</taxon>
        <taxon>Theropoda</taxon>
        <taxon>Coelurosauria</taxon>
        <taxon>Aves</taxon>
        <taxon>Neognathae</taxon>
        <taxon>Galloanserae</taxon>
        <taxon>Galliformes</taxon>
        <taxon>Cracidae</taxon>
        <taxon>Penelope</taxon>
    </lineage>
</organism>
<dbReference type="SUPFAM" id="SSF109640">
    <property type="entry name" value="KRAB domain (Kruppel-associated box)"/>
    <property type="match status" value="1"/>
</dbReference>
<feature type="domain" description="KRAB" evidence="2">
    <location>
        <begin position="4"/>
        <end position="72"/>
    </location>
</feature>
<comment type="caution">
    <text evidence="3">The sequence shown here is derived from an EMBL/GenBank/DDBJ whole genome shotgun (WGS) entry which is preliminary data.</text>
</comment>
<evidence type="ECO:0000259" key="2">
    <source>
        <dbReference type="PROSITE" id="PS50805"/>
    </source>
</evidence>
<dbReference type="PANTHER" id="PTHR23232:SF163">
    <property type="entry name" value="ZINC FINGER PROTEIN 589"/>
    <property type="match status" value="1"/>
</dbReference>
<evidence type="ECO:0000313" key="3">
    <source>
        <dbReference type="EMBL" id="NXC37907.1"/>
    </source>
</evidence>
<gene>
    <name evidence="3" type="primary">Znf707</name>
    <name evidence="3" type="ORF">PENPIL_R00009</name>
</gene>
<evidence type="ECO:0000313" key="4">
    <source>
        <dbReference type="Proteomes" id="UP000613066"/>
    </source>
</evidence>
<dbReference type="Gene3D" id="6.10.140.140">
    <property type="match status" value="1"/>
</dbReference>